<dbReference type="PROSITE" id="PS50883">
    <property type="entry name" value="EAL"/>
    <property type="match status" value="1"/>
</dbReference>
<evidence type="ECO:0000259" key="3">
    <source>
        <dbReference type="PROSITE" id="PS50887"/>
    </source>
</evidence>
<dbReference type="PROSITE" id="PS50887">
    <property type="entry name" value="GGDEF"/>
    <property type="match status" value="1"/>
</dbReference>
<dbReference type="CDD" id="cd01948">
    <property type="entry name" value="EAL"/>
    <property type="match status" value="1"/>
</dbReference>
<protein>
    <recommendedName>
        <fullName evidence="6">Diguanylate cyclase/phosphodiesterase</fullName>
    </recommendedName>
</protein>
<proteinExistence type="predicted"/>
<dbReference type="InterPro" id="IPR001633">
    <property type="entry name" value="EAL_dom"/>
</dbReference>
<sequence length="838" mass="88777">MRTMTAPLRRHGTLVPAVAFALAVGGALIGSHAVRAGVPALTGPVPHLGWLAVAVAVVTGAQLPMLRTRVGTGTVGLAWGESAIVILCVLLPVAWIPPVTLVGVGLARAVQALLRPDYRQLGTAVWSAATLTIGSTAAAVAANLVAVTYQRPLSLRVAVALVLAAGVYAATGLVMVSWRVARCHDERFGPVLRRANGSKMPMIVGNVAVGLLVVVLYGVNARWLALLLPALWLLHQAYAYRLRTGDEKRNWQTFADATRQLNRLDGQGAASAGIQGALRLFGADRARLSVIEADGRVVAYSGSPDRAVTECEPNAADEPGTVARDLSVGGVRVGELRLRLRSTTRMGRRDELMFAAYADALAAALHDAATHHELRVMGEQSSRDLVHDALTGLANRAGFLAVGDAALRERAGAPVGLLLLDLDHFKDVNDTLGHGAGDLLLQIAASRLGDTLGPGELLARLGGDEFALLLPVLSRAESVPPDLPATEYPSQLAYALGRAESLAGALAVPSEVAGVQLSVEASVGVVVAAAGAVNLTELLRRADIAMYQAKRGGSSVAWYDQSRDRASTDRLSLLAEVREALAADDQLTLVMQPAVRLGDSGGVTGVEALVRWSHPRRGTLMPDEFVAVIEHSELLGDFTRYVLDRALTVAAAWAAEGIDAPVAVNLSPRSLLDRSLPRDIAGLLAKHGVAPERLVLEITETVVMSERAVIDQVLSALRQMRVQLSVDDFGTGYSSLTFLTRVTVDEIKIDRSFVWRMVASTEAAAIVRTTIDLAHRLGLRVIAEGVETAEQRAELTALGCTSAQGFFFCPPVPPERVIAVLHELTTAEVITLRQEDAS</sequence>
<dbReference type="SMART" id="SM00267">
    <property type="entry name" value="GGDEF"/>
    <property type="match status" value="1"/>
</dbReference>
<feature type="transmembrane region" description="Helical" evidence="1">
    <location>
        <begin position="200"/>
        <end position="218"/>
    </location>
</feature>
<feature type="domain" description="GGDEF" evidence="3">
    <location>
        <begin position="413"/>
        <end position="561"/>
    </location>
</feature>
<dbReference type="NCBIfam" id="TIGR00254">
    <property type="entry name" value="GGDEF"/>
    <property type="match status" value="1"/>
</dbReference>
<dbReference type="Pfam" id="PF00990">
    <property type="entry name" value="GGDEF"/>
    <property type="match status" value="1"/>
</dbReference>
<dbReference type="EMBL" id="BONU01000005">
    <property type="protein sequence ID" value="GIG72786.1"/>
    <property type="molecule type" value="Genomic_DNA"/>
</dbReference>
<reference evidence="4" key="1">
    <citation type="submission" date="2021-01" db="EMBL/GenBank/DDBJ databases">
        <title>Whole genome shotgun sequence of Planosporangium flavigriseum NBRC 105377.</title>
        <authorList>
            <person name="Komaki H."/>
            <person name="Tamura T."/>
        </authorList>
    </citation>
    <scope>NUCLEOTIDE SEQUENCE</scope>
    <source>
        <strain evidence="4">NBRC 105377</strain>
    </source>
</reference>
<dbReference type="InterPro" id="IPR029787">
    <property type="entry name" value="Nucleotide_cyclase"/>
</dbReference>
<feature type="domain" description="EAL" evidence="2">
    <location>
        <begin position="570"/>
        <end position="825"/>
    </location>
</feature>
<feature type="transmembrane region" description="Helical" evidence="1">
    <location>
        <begin position="157"/>
        <end position="180"/>
    </location>
</feature>
<dbReference type="SUPFAM" id="SSF55073">
    <property type="entry name" value="Nucleotide cyclase"/>
    <property type="match status" value="1"/>
</dbReference>
<evidence type="ECO:0000256" key="1">
    <source>
        <dbReference type="SAM" id="Phobius"/>
    </source>
</evidence>
<dbReference type="Pfam" id="PF00563">
    <property type="entry name" value="EAL"/>
    <property type="match status" value="1"/>
</dbReference>
<dbReference type="Gene3D" id="3.20.20.450">
    <property type="entry name" value="EAL domain"/>
    <property type="match status" value="1"/>
</dbReference>
<accession>A0A8J3LSE4</accession>
<organism evidence="4 5">
    <name type="scientific">Planosporangium flavigriseum</name>
    <dbReference type="NCBI Taxonomy" id="373681"/>
    <lineage>
        <taxon>Bacteria</taxon>
        <taxon>Bacillati</taxon>
        <taxon>Actinomycetota</taxon>
        <taxon>Actinomycetes</taxon>
        <taxon>Micromonosporales</taxon>
        <taxon>Micromonosporaceae</taxon>
        <taxon>Planosporangium</taxon>
    </lineage>
</organism>
<keyword evidence="5" id="KW-1185">Reference proteome</keyword>
<keyword evidence="1" id="KW-0472">Membrane</keyword>
<keyword evidence="1" id="KW-0812">Transmembrane</keyword>
<dbReference type="Proteomes" id="UP000653674">
    <property type="component" value="Unassembled WGS sequence"/>
</dbReference>
<dbReference type="SMART" id="SM00052">
    <property type="entry name" value="EAL"/>
    <property type="match status" value="1"/>
</dbReference>
<evidence type="ECO:0000313" key="4">
    <source>
        <dbReference type="EMBL" id="GIG72786.1"/>
    </source>
</evidence>
<dbReference type="SUPFAM" id="SSF141868">
    <property type="entry name" value="EAL domain-like"/>
    <property type="match status" value="1"/>
</dbReference>
<dbReference type="InterPro" id="IPR000160">
    <property type="entry name" value="GGDEF_dom"/>
</dbReference>
<dbReference type="Gene3D" id="3.30.70.270">
    <property type="match status" value="1"/>
</dbReference>
<dbReference type="CDD" id="cd01949">
    <property type="entry name" value="GGDEF"/>
    <property type="match status" value="1"/>
</dbReference>
<name>A0A8J3LSE4_9ACTN</name>
<dbReference type="InterPro" id="IPR043128">
    <property type="entry name" value="Rev_trsase/Diguanyl_cyclase"/>
</dbReference>
<evidence type="ECO:0008006" key="6">
    <source>
        <dbReference type="Google" id="ProtNLM"/>
    </source>
</evidence>
<dbReference type="InterPro" id="IPR035919">
    <property type="entry name" value="EAL_sf"/>
</dbReference>
<feature type="transmembrane region" description="Helical" evidence="1">
    <location>
        <begin position="77"/>
        <end position="96"/>
    </location>
</feature>
<comment type="caution">
    <text evidence="4">The sequence shown here is derived from an EMBL/GenBank/DDBJ whole genome shotgun (WGS) entry which is preliminary data.</text>
</comment>
<dbReference type="InterPro" id="IPR050706">
    <property type="entry name" value="Cyclic-di-GMP_PDE-like"/>
</dbReference>
<gene>
    <name evidence="4" type="ORF">Pfl04_11900</name>
</gene>
<dbReference type="AlphaFoldDB" id="A0A8J3LSE4"/>
<feature type="transmembrane region" description="Helical" evidence="1">
    <location>
        <begin position="124"/>
        <end position="145"/>
    </location>
</feature>
<keyword evidence="1" id="KW-1133">Transmembrane helix</keyword>
<dbReference type="PANTHER" id="PTHR33121:SF70">
    <property type="entry name" value="SIGNALING PROTEIN YKOW"/>
    <property type="match status" value="1"/>
</dbReference>
<dbReference type="GO" id="GO:0071111">
    <property type="term" value="F:cyclic-guanylate-specific phosphodiesterase activity"/>
    <property type="evidence" value="ECO:0007669"/>
    <property type="project" value="InterPro"/>
</dbReference>
<evidence type="ECO:0000313" key="5">
    <source>
        <dbReference type="Proteomes" id="UP000653674"/>
    </source>
</evidence>
<dbReference type="PANTHER" id="PTHR33121">
    <property type="entry name" value="CYCLIC DI-GMP PHOSPHODIESTERASE PDEF"/>
    <property type="match status" value="1"/>
</dbReference>
<evidence type="ECO:0000259" key="2">
    <source>
        <dbReference type="PROSITE" id="PS50883"/>
    </source>
</evidence>